<dbReference type="Proteomes" id="UP000824881">
    <property type="component" value="Unassembled WGS sequence"/>
</dbReference>
<reference evidence="1 2" key="1">
    <citation type="journal article" date="2021" name="Appl. Environ. Microbiol.">
        <title>Genetic linkage and physical mapping for an oyster mushroom Pleurotus cornucopiae and QTL analysis for the trait cap color.</title>
        <authorList>
            <person name="Zhang Y."/>
            <person name="Gao W."/>
            <person name="Sonnenberg A."/>
            <person name="Chen Q."/>
            <person name="Zhang J."/>
            <person name="Huang C."/>
        </authorList>
    </citation>
    <scope>NUCLEOTIDE SEQUENCE [LARGE SCALE GENOMIC DNA]</scope>
    <source>
        <strain evidence="1">CCMSSC00406</strain>
    </source>
</reference>
<evidence type="ECO:0000313" key="1">
    <source>
        <dbReference type="EMBL" id="KAG9220031.1"/>
    </source>
</evidence>
<dbReference type="EMBL" id="WQMT02000008">
    <property type="protein sequence ID" value="KAG9220031.1"/>
    <property type="molecule type" value="Genomic_DNA"/>
</dbReference>
<proteinExistence type="predicted"/>
<gene>
    <name evidence="1" type="ORF">CCMSSC00406_0007891</name>
</gene>
<organism evidence="1 2">
    <name type="scientific">Pleurotus cornucopiae</name>
    <name type="common">Cornucopia mushroom</name>
    <dbReference type="NCBI Taxonomy" id="5321"/>
    <lineage>
        <taxon>Eukaryota</taxon>
        <taxon>Fungi</taxon>
        <taxon>Dikarya</taxon>
        <taxon>Basidiomycota</taxon>
        <taxon>Agaricomycotina</taxon>
        <taxon>Agaricomycetes</taxon>
        <taxon>Agaricomycetidae</taxon>
        <taxon>Agaricales</taxon>
        <taxon>Pleurotineae</taxon>
        <taxon>Pleurotaceae</taxon>
        <taxon>Pleurotus</taxon>
    </lineage>
</organism>
<keyword evidence="2" id="KW-1185">Reference proteome</keyword>
<protein>
    <submittedName>
        <fullName evidence="1">Uncharacterized protein</fullName>
    </submittedName>
</protein>
<accession>A0ACB7IQ74</accession>
<comment type="caution">
    <text evidence="1">The sequence shown here is derived from an EMBL/GenBank/DDBJ whole genome shotgun (WGS) entry which is preliminary data.</text>
</comment>
<evidence type="ECO:0000313" key="2">
    <source>
        <dbReference type="Proteomes" id="UP000824881"/>
    </source>
</evidence>
<name>A0ACB7IQ74_PLECO</name>
<sequence>MSSDRKSPSMICDWEGPSDMEADSNKASSLRLPAASCSLYNAPASPSRQQVSQTYTSTIRLDFRLCALVLTSYARFPSSLGPPLQDAQFGSWQPFDTESFIKLHIDLDSLRPLSNGNMHGPQTQSADLEARRLQEAIADIGNRGASEQHLRSVIDECRTFLSSQPRSSFQDLRVSHRMLAYMCEVRSKLKIEKKVVEDLHKEIADKEAEKKEVERKYEDLVLTSRAAKDTATAIEASLREHCDRAQAAYQYMADRYKFVVGEWGRLNEELKLLRSGSNLVDPDYHKHAIDRYPVPEFPQLPSRDADSDLDLKEAKVVNPEYLISPLPEFTGGLPSSLGAFAALPDVDSGDGEPEDEESTDGEELEEPSTSSCGAEGCPLNCRCVPFPVPAMPPAMSQRFVVEKSNTVQDLDSTPGPVRHSFRESLATEQTSTPVVPDRARSGLSLTMPKTYDRSDGRPSRTQSFSSQRSSRSRSGSRPPSTMPPASPPTASSSRSSLSYSIPPRDTSGQETDHLRRLHDLLQDGNVSASLPNMSSAHFMANRTDSNRATEVSRPPSRSASTSAHSRPLPPRPDNQVAVSLSTNPLPISVPPPRTSEPSQMTVQRPMVVSTASSAALALEKAQKERRDAERERLREDRRNEKERDRQDRPRQDSDRQRPQQVPPSSTSTTLMTSQNPTSYRHREEGGFTALPTSGSTLRREGSFHQRVTPSSLRDSTYAPAQQYTHHSVKRHPIGSDTRVTGLYA</sequence>